<keyword evidence="4 8" id="KW-0133">Cell shape</keyword>
<evidence type="ECO:0000313" key="9">
    <source>
        <dbReference type="EMBL" id="ADV68334.1"/>
    </source>
</evidence>
<feature type="transmembrane region" description="Helical" evidence="8">
    <location>
        <begin position="172"/>
        <end position="188"/>
    </location>
</feature>
<dbReference type="UniPathway" id="UPA00219"/>
<reference evidence="10" key="2">
    <citation type="submission" date="2011-01" db="EMBL/GenBank/DDBJ databases">
        <title>The complete genome of Deinococcus maricopensis DSM 21211.</title>
        <authorList>
            <consortium name="US DOE Joint Genome Institute (JGI-PGF)"/>
            <person name="Lucas S."/>
            <person name="Copeland A."/>
            <person name="Lapidus A."/>
            <person name="Goodwin L."/>
            <person name="Pitluck S."/>
            <person name="Kyrpides N."/>
            <person name="Mavromatis K."/>
            <person name="Pagani I."/>
            <person name="Ivanova N."/>
            <person name="Ovchinnikova G."/>
            <person name="Zeytun A."/>
            <person name="Detter J.C."/>
            <person name="Han C."/>
            <person name="Land M."/>
            <person name="Hauser L."/>
            <person name="Markowitz V."/>
            <person name="Cheng J.-F."/>
            <person name="Hugenholtz P."/>
            <person name="Woyke T."/>
            <person name="Wu D."/>
            <person name="Pukall R."/>
            <person name="Gehrich-Schroeter G."/>
            <person name="Brambilla E."/>
            <person name="Klenk H.-P."/>
            <person name="Eisen J.A."/>
        </authorList>
    </citation>
    <scope>NUCLEOTIDE SEQUENCE [LARGE SCALE GENOMIC DNA]</scope>
    <source>
        <strain evidence="10">DSM 21211 / LMG 22137 / NRRL B-23946 / LB-34</strain>
    </source>
</reference>
<feature type="transmembrane region" description="Helical" evidence="8">
    <location>
        <begin position="279"/>
        <end position="297"/>
    </location>
</feature>
<gene>
    <name evidence="8" type="primary">murJ</name>
    <name evidence="9" type="ordered locus">Deima_2704</name>
</gene>
<dbReference type="KEGG" id="dmr:Deima_2704"/>
<dbReference type="GO" id="GO:0015648">
    <property type="term" value="F:lipid-linked peptidoglycan transporter activity"/>
    <property type="evidence" value="ECO:0007669"/>
    <property type="project" value="UniProtKB-UniRule"/>
</dbReference>
<evidence type="ECO:0000256" key="8">
    <source>
        <dbReference type="HAMAP-Rule" id="MF_02078"/>
    </source>
</evidence>
<keyword evidence="5 8" id="KW-0573">Peptidoglycan synthesis</keyword>
<keyword evidence="2 8" id="KW-1003">Cell membrane</keyword>
<dbReference type="InterPro" id="IPR004268">
    <property type="entry name" value="MurJ"/>
</dbReference>
<dbReference type="NCBIfam" id="TIGR01695">
    <property type="entry name" value="murJ_mviN"/>
    <property type="match status" value="1"/>
</dbReference>
<feature type="transmembrane region" description="Helical" evidence="8">
    <location>
        <begin position="415"/>
        <end position="437"/>
    </location>
</feature>
<dbReference type="PANTHER" id="PTHR47019">
    <property type="entry name" value="LIPID II FLIPPASE MURJ"/>
    <property type="match status" value="1"/>
</dbReference>
<keyword evidence="6 8" id="KW-1133">Transmembrane helix</keyword>
<dbReference type="InterPro" id="IPR051050">
    <property type="entry name" value="Lipid_II_flippase_MurJ/MviN"/>
</dbReference>
<evidence type="ECO:0000256" key="7">
    <source>
        <dbReference type="ARBA" id="ARBA00023136"/>
    </source>
</evidence>
<feature type="transmembrane region" description="Helical" evidence="8">
    <location>
        <begin position="391"/>
        <end position="409"/>
    </location>
</feature>
<evidence type="ECO:0000313" key="10">
    <source>
        <dbReference type="Proteomes" id="UP000008635"/>
    </source>
</evidence>
<dbReference type="GO" id="GO:0034204">
    <property type="term" value="P:lipid translocation"/>
    <property type="evidence" value="ECO:0007669"/>
    <property type="project" value="TreeGrafter"/>
</dbReference>
<protein>
    <recommendedName>
        <fullName evidence="8">Probable lipid II flippase MurJ</fullName>
    </recommendedName>
</protein>
<keyword evidence="8" id="KW-0961">Cell wall biogenesis/degradation</keyword>
<comment type="pathway">
    <text evidence="8">Cell wall biogenesis; peptidoglycan biosynthesis.</text>
</comment>
<dbReference type="Pfam" id="PF03023">
    <property type="entry name" value="MurJ"/>
    <property type="match status" value="1"/>
</dbReference>
<evidence type="ECO:0000256" key="5">
    <source>
        <dbReference type="ARBA" id="ARBA00022984"/>
    </source>
</evidence>
<reference evidence="9 10" key="1">
    <citation type="journal article" date="2011" name="Stand. Genomic Sci.">
        <title>Complete genome sequence of Deinococcus maricopensis type strain (LB-34).</title>
        <authorList>
            <person name="Pukall R."/>
            <person name="Zeytun A."/>
            <person name="Lucas S."/>
            <person name="Lapidus A."/>
            <person name="Hammon N."/>
            <person name="Deshpande S."/>
            <person name="Nolan M."/>
            <person name="Cheng J.F."/>
            <person name="Pitluck S."/>
            <person name="Liolios K."/>
            <person name="Pagani I."/>
            <person name="Mikhailova N."/>
            <person name="Ivanova N."/>
            <person name="Mavromatis K."/>
            <person name="Pati A."/>
            <person name="Tapia R."/>
            <person name="Han C."/>
            <person name="Goodwin L."/>
            <person name="Chen A."/>
            <person name="Palaniappan K."/>
            <person name="Land M."/>
            <person name="Hauser L."/>
            <person name="Chang Y.J."/>
            <person name="Jeffries C.D."/>
            <person name="Brambilla E.M."/>
            <person name="Rohde M."/>
            <person name="Goker M."/>
            <person name="Detter J.C."/>
            <person name="Woyke T."/>
            <person name="Bristow J."/>
            <person name="Eisen J.A."/>
            <person name="Markowitz V."/>
            <person name="Hugenholtz P."/>
            <person name="Kyrpides N.C."/>
            <person name="Klenk H.P."/>
        </authorList>
    </citation>
    <scope>NUCLEOTIDE SEQUENCE [LARGE SCALE GENOMIC DNA]</scope>
    <source>
        <strain evidence="10">DSM 21211 / LMG 22137 / NRRL B-23946 / LB-34</strain>
    </source>
</reference>
<feature type="transmembrane region" description="Helical" evidence="8">
    <location>
        <begin position="102"/>
        <end position="122"/>
    </location>
</feature>
<dbReference type="RefSeq" id="WP_013557838.1">
    <property type="nucleotide sequence ID" value="NC_014958.1"/>
</dbReference>
<feature type="transmembrane region" description="Helical" evidence="8">
    <location>
        <begin position="479"/>
        <end position="503"/>
    </location>
</feature>
<accession>E8UB95</accession>
<dbReference type="GO" id="GO:0008360">
    <property type="term" value="P:regulation of cell shape"/>
    <property type="evidence" value="ECO:0007669"/>
    <property type="project" value="UniProtKB-KW"/>
</dbReference>
<proteinExistence type="inferred from homology"/>
<keyword evidence="3 8" id="KW-0812">Transmembrane</keyword>
<comment type="function">
    <text evidence="8">Involved in peptidoglycan biosynthesis. Transports lipid-linked peptidoglycan precursors from the inner to the outer leaflet of the cytoplasmic membrane.</text>
</comment>
<comment type="similarity">
    <text evidence="8">Belongs to the MurJ/MviN family.</text>
</comment>
<dbReference type="PRINTS" id="PR01806">
    <property type="entry name" value="VIRFACTRMVIN"/>
</dbReference>
<evidence type="ECO:0000256" key="4">
    <source>
        <dbReference type="ARBA" id="ARBA00022960"/>
    </source>
</evidence>
<dbReference type="GO" id="GO:0009252">
    <property type="term" value="P:peptidoglycan biosynthetic process"/>
    <property type="evidence" value="ECO:0007669"/>
    <property type="project" value="UniProtKB-UniRule"/>
</dbReference>
<keyword evidence="7 8" id="KW-0472">Membrane</keyword>
<dbReference type="Proteomes" id="UP000008635">
    <property type="component" value="Chromosome"/>
</dbReference>
<keyword evidence="10" id="KW-1185">Reference proteome</keyword>
<dbReference type="CDD" id="cd13123">
    <property type="entry name" value="MATE_MurJ_like"/>
    <property type="match status" value="1"/>
</dbReference>
<organism evidence="9 10">
    <name type="scientific">Deinococcus maricopensis (strain DSM 21211 / LMG 22137 / NRRL B-23946 / LB-34)</name>
    <dbReference type="NCBI Taxonomy" id="709986"/>
    <lineage>
        <taxon>Bacteria</taxon>
        <taxon>Thermotogati</taxon>
        <taxon>Deinococcota</taxon>
        <taxon>Deinococci</taxon>
        <taxon>Deinococcales</taxon>
        <taxon>Deinococcaceae</taxon>
        <taxon>Deinococcus</taxon>
    </lineage>
</organism>
<evidence type="ECO:0000256" key="6">
    <source>
        <dbReference type="ARBA" id="ARBA00022989"/>
    </source>
</evidence>
<dbReference type="PANTHER" id="PTHR47019:SF1">
    <property type="entry name" value="LIPID II FLIPPASE MURJ"/>
    <property type="match status" value="1"/>
</dbReference>
<dbReference type="HOGENOM" id="CLU_006797_5_2_0"/>
<sequence length="515" mass="55056">MTSEPTAQPPGEAPARAPKSTARNTLIVMAGTLGSRLSGIVRQQLIVSFGSTLSDAFLLASRVPNLLRELLAEGALVNSFIPVYKSLGTEERRALARSFSGALIAINLLLTAIGILAAPWIVDLLLSNHPNVDVALTVYMVRLVMPFLMLISLASIAMGLLNADEHFRESSFAPIAFNLASIVVLLLLPKTATWLALGWLVGGLAQLVVQLPALMRFGLLPTPTLEGHPALGRVLRQMAPFMLTTGARQFLNIYVARLLSNGQLFQSGTTTGYGNAETMFTMANGLLVVSPALALFPRFSQLAADRQWDAFRTLTVQALRTVTFLSAPASALMVVLAPYLIRIFDLNGRMSSTTFAAGSGILNGWALALLPWAINTILLRTFYARERTRDAVMVSAVGFVVEVALYSLLTPHLKFLGFGVSTTISGVLMAIALMVLYGRFPLGALLVHLARVVPLALVAGMVTWALTRVLPAPTGLLPSLVTLAVAGAAGLGTYLALAVALRVPEVNGVLRRLRR</sequence>
<evidence type="ECO:0000256" key="3">
    <source>
        <dbReference type="ARBA" id="ARBA00022692"/>
    </source>
</evidence>
<feature type="transmembrane region" description="Helical" evidence="8">
    <location>
        <begin position="361"/>
        <end position="379"/>
    </location>
</feature>
<dbReference type="GO" id="GO:0071555">
    <property type="term" value="P:cell wall organization"/>
    <property type="evidence" value="ECO:0007669"/>
    <property type="project" value="UniProtKB-KW"/>
</dbReference>
<dbReference type="GO" id="GO:0005886">
    <property type="term" value="C:plasma membrane"/>
    <property type="evidence" value="ECO:0007669"/>
    <property type="project" value="UniProtKB-SubCell"/>
</dbReference>
<keyword evidence="8" id="KW-0813">Transport</keyword>
<comment type="subcellular location">
    <subcellularLocation>
        <location evidence="1 8">Cell membrane</location>
        <topology evidence="1 8">Multi-pass membrane protein</topology>
    </subcellularLocation>
</comment>
<feature type="transmembrane region" description="Helical" evidence="8">
    <location>
        <begin position="318"/>
        <end position="341"/>
    </location>
</feature>
<evidence type="ECO:0000256" key="2">
    <source>
        <dbReference type="ARBA" id="ARBA00022475"/>
    </source>
</evidence>
<dbReference type="HAMAP" id="MF_02078">
    <property type="entry name" value="MurJ_MviN"/>
    <property type="match status" value="1"/>
</dbReference>
<name>E8UB95_DEIML</name>
<evidence type="ECO:0000256" key="1">
    <source>
        <dbReference type="ARBA" id="ARBA00004651"/>
    </source>
</evidence>
<dbReference type="STRING" id="709986.Deima_2704"/>
<dbReference type="EMBL" id="CP002454">
    <property type="protein sequence ID" value="ADV68334.1"/>
    <property type="molecule type" value="Genomic_DNA"/>
</dbReference>
<feature type="transmembrane region" description="Helical" evidence="8">
    <location>
        <begin position="134"/>
        <end position="160"/>
    </location>
</feature>
<dbReference type="AlphaFoldDB" id="E8UB95"/>
<comment type="caution">
    <text evidence="8">Lacks conserved residue(s) required for the propagation of feature annotation.</text>
</comment>
<dbReference type="eggNOG" id="COG0728">
    <property type="taxonomic scope" value="Bacteria"/>
</dbReference>
<feature type="transmembrane region" description="Helical" evidence="8">
    <location>
        <begin position="449"/>
        <end position="467"/>
    </location>
</feature>